<gene>
    <name evidence="1" type="ORF">METZ01_LOCUS470029</name>
</gene>
<dbReference type="AlphaFoldDB" id="A0A383BCL7"/>
<reference evidence="1" key="1">
    <citation type="submission" date="2018-05" db="EMBL/GenBank/DDBJ databases">
        <authorList>
            <person name="Lanie J.A."/>
            <person name="Ng W.-L."/>
            <person name="Kazmierczak K.M."/>
            <person name="Andrzejewski T.M."/>
            <person name="Davidsen T.M."/>
            <person name="Wayne K.J."/>
            <person name="Tettelin H."/>
            <person name="Glass J.I."/>
            <person name="Rusch D."/>
            <person name="Podicherti R."/>
            <person name="Tsui H.-C.T."/>
            <person name="Winkler M.E."/>
        </authorList>
    </citation>
    <scope>NUCLEOTIDE SEQUENCE</scope>
</reference>
<proteinExistence type="predicted"/>
<evidence type="ECO:0000313" key="1">
    <source>
        <dbReference type="EMBL" id="SVE17175.1"/>
    </source>
</evidence>
<dbReference type="EMBL" id="UINC01198971">
    <property type="protein sequence ID" value="SVE17175.1"/>
    <property type="molecule type" value="Genomic_DNA"/>
</dbReference>
<dbReference type="InterPro" id="IPR036052">
    <property type="entry name" value="TrpB-like_PALP_sf"/>
</dbReference>
<accession>A0A383BCL7</accession>
<dbReference type="Gene3D" id="3.40.50.1100">
    <property type="match status" value="1"/>
</dbReference>
<sequence length="58" mass="6187">AVAGLAGFLIASHDSSLKEALKLDENSRILVFGTEGDTDEKMYEKMVGRSATEVLKGS</sequence>
<organism evidence="1">
    <name type="scientific">marine metagenome</name>
    <dbReference type="NCBI Taxonomy" id="408172"/>
    <lineage>
        <taxon>unclassified sequences</taxon>
        <taxon>metagenomes</taxon>
        <taxon>ecological metagenomes</taxon>
    </lineage>
</organism>
<evidence type="ECO:0008006" key="2">
    <source>
        <dbReference type="Google" id="ProtNLM"/>
    </source>
</evidence>
<protein>
    <recommendedName>
        <fullName evidence="2">Tryptophan synthase beta chain-like PALP domain-containing protein</fullName>
    </recommendedName>
</protein>
<name>A0A383BCL7_9ZZZZ</name>
<feature type="non-terminal residue" evidence="1">
    <location>
        <position position="1"/>
    </location>
</feature>